<dbReference type="EMBL" id="KN831776">
    <property type="protein sequence ID" value="KIM43407.1"/>
    <property type="molecule type" value="Genomic_DNA"/>
</dbReference>
<evidence type="ECO:0000313" key="6">
    <source>
        <dbReference type="Proteomes" id="UP000053424"/>
    </source>
</evidence>
<dbReference type="InterPro" id="IPR002225">
    <property type="entry name" value="3Beta_OHSteriod_DH/Estase"/>
</dbReference>
<reference evidence="6" key="2">
    <citation type="submission" date="2015-01" db="EMBL/GenBank/DDBJ databases">
        <title>Evolutionary Origins and Diversification of the Mycorrhizal Mutualists.</title>
        <authorList>
            <consortium name="DOE Joint Genome Institute"/>
            <consortium name="Mycorrhizal Genomics Consortium"/>
            <person name="Kohler A."/>
            <person name="Kuo A."/>
            <person name="Nagy L.G."/>
            <person name="Floudas D."/>
            <person name="Copeland A."/>
            <person name="Barry K.W."/>
            <person name="Cichocki N."/>
            <person name="Veneault-Fourrey C."/>
            <person name="LaButti K."/>
            <person name="Lindquist E.A."/>
            <person name="Lipzen A."/>
            <person name="Lundell T."/>
            <person name="Morin E."/>
            <person name="Murat C."/>
            <person name="Riley R."/>
            <person name="Ohm R."/>
            <person name="Sun H."/>
            <person name="Tunlid A."/>
            <person name="Henrissat B."/>
            <person name="Grigoriev I.V."/>
            <person name="Hibbett D.S."/>
            <person name="Martin F."/>
        </authorList>
    </citation>
    <scope>NUCLEOTIDE SEQUENCE [LARGE SCALE GENOMIC DNA]</scope>
    <source>
        <strain evidence="6">h7</strain>
    </source>
</reference>
<dbReference type="OrthoDB" id="10058185at2759"/>
<dbReference type="GO" id="GO:0016616">
    <property type="term" value="F:oxidoreductase activity, acting on the CH-OH group of donors, NAD or NADP as acceptor"/>
    <property type="evidence" value="ECO:0007669"/>
    <property type="project" value="InterPro"/>
</dbReference>
<comment type="similarity">
    <text evidence="1">Belongs to the 3-beta-HSD family.</text>
</comment>
<dbReference type="SUPFAM" id="SSF51735">
    <property type="entry name" value="NAD(P)-binding Rossmann-fold domains"/>
    <property type="match status" value="2"/>
</dbReference>
<proteinExistence type="inferred from homology"/>
<protein>
    <recommendedName>
        <fullName evidence="4">3-beta hydroxysteroid dehydrogenase/isomerase domain-containing protein</fullName>
    </recommendedName>
</protein>
<keyword evidence="6" id="KW-1185">Reference proteome</keyword>
<evidence type="ECO:0000256" key="3">
    <source>
        <dbReference type="SAM" id="MobiDB-lite"/>
    </source>
</evidence>
<feature type="region of interest" description="Disordered" evidence="3">
    <location>
        <begin position="222"/>
        <end position="245"/>
    </location>
</feature>
<evidence type="ECO:0000256" key="2">
    <source>
        <dbReference type="ARBA" id="ARBA00023002"/>
    </source>
</evidence>
<keyword evidence="2" id="KW-0560">Oxidoreductase</keyword>
<dbReference type="Proteomes" id="UP000053424">
    <property type="component" value="Unassembled WGS sequence"/>
</dbReference>
<gene>
    <name evidence="5" type="ORF">M413DRAFT_404079</name>
</gene>
<dbReference type="HOGENOM" id="CLU_007383_6_8_1"/>
<dbReference type="STRING" id="686832.A0A0C2YQV0"/>
<name>A0A0C2YQV0_HEBCY</name>
<evidence type="ECO:0000313" key="5">
    <source>
        <dbReference type="EMBL" id="KIM43407.1"/>
    </source>
</evidence>
<dbReference type="InterPro" id="IPR036291">
    <property type="entry name" value="NAD(P)-bd_dom_sf"/>
</dbReference>
<evidence type="ECO:0000259" key="4">
    <source>
        <dbReference type="Pfam" id="PF01073"/>
    </source>
</evidence>
<evidence type="ECO:0000256" key="1">
    <source>
        <dbReference type="ARBA" id="ARBA00009219"/>
    </source>
</evidence>
<dbReference type="GO" id="GO:0006694">
    <property type="term" value="P:steroid biosynthetic process"/>
    <property type="evidence" value="ECO:0007669"/>
    <property type="project" value="InterPro"/>
</dbReference>
<organism evidence="5 6">
    <name type="scientific">Hebeloma cylindrosporum</name>
    <dbReference type="NCBI Taxonomy" id="76867"/>
    <lineage>
        <taxon>Eukaryota</taxon>
        <taxon>Fungi</taxon>
        <taxon>Dikarya</taxon>
        <taxon>Basidiomycota</taxon>
        <taxon>Agaricomycotina</taxon>
        <taxon>Agaricomycetes</taxon>
        <taxon>Agaricomycetidae</taxon>
        <taxon>Agaricales</taxon>
        <taxon>Agaricineae</taxon>
        <taxon>Hymenogastraceae</taxon>
        <taxon>Hebeloma</taxon>
    </lineage>
</organism>
<accession>A0A0C2YQV0</accession>
<dbReference type="InterPro" id="IPR050177">
    <property type="entry name" value="Lipid_A_modif_metabolic_enz"/>
</dbReference>
<reference evidence="5 6" key="1">
    <citation type="submission" date="2014-04" db="EMBL/GenBank/DDBJ databases">
        <authorList>
            <consortium name="DOE Joint Genome Institute"/>
            <person name="Kuo A."/>
            <person name="Gay G."/>
            <person name="Dore J."/>
            <person name="Kohler A."/>
            <person name="Nagy L.G."/>
            <person name="Floudas D."/>
            <person name="Copeland A."/>
            <person name="Barry K.W."/>
            <person name="Cichocki N."/>
            <person name="Veneault-Fourrey C."/>
            <person name="LaButti K."/>
            <person name="Lindquist E.A."/>
            <person name="Lipzen A."/>
            <person name="Lundell T."/>
            <person name="Morin E."/>
            <person name="Murat C."/>
            <person name="Sun H."/>
            <person name="Tunlid A."/>
            <person name="Henrissat B."/>
            <person name="Grigoriev I.V."/>
            <person name="Hibbett D.S."/>
            <person name="Martin F."/>
            <person name="Nordberg H.P."/>
            <person name="Cantor M.N."/>
            <person name="Hua S.X."/>
        </authorList>
    </citation>
    <scope>NUCLEOTIDE SEQUENCE [LARGE SCALE GENOMIC DNA]</scope>
    <source>
        <strain evidence="6">h7</strain>
    </source>
</reference>
<dbReference type="Pfam" id="PF01073">
    <property type="entry name" value="3Beta_HSD"/>
    <property type="match status" value="1"/>
</dbReference>
<sequence>MAQTKQRDVYMVIGGNGFLGRHIVQQLLERGDIVSAFDIVERYNDVQFYSGDITDQESVASALRKSGTTCIIHTASPHAQLNNPELFRKVNVEGTRAIIAAAVEARVRKLVFTSSAGVVFNGQDIIDVDERLPFPEVHMDAYNQTKAEAEVLVLEANGKGGLLTVALRPAGIFGPGDRQVMAGFYQAYERGQTNVQVGENNNLFDWTYVGNVARAHLLAADRLDTPPPAPPVSQLEKQPTSSDEVPPLTAAEVNLLNYPVLPVSLTTGSQRIPTCEARPLGPFITLPPNGEKIAAAFEDPNSPATPRPVMRTRFDQLSEPALKRAKVFNPEVNPLQVAGQAFFITNGEPVYFWDMPRMVWNELDKYFPGKRTPKSPFKMSRSLGMVAAWGSEWFSYLRGAEPIFTRFRVTFMTATRWHNIEKARRVLGYEPEVGLEEGVKRMVEVRAFFFLLLL</sequence>
<dbReference type="Gene3D" id="3.40.50.720">
    <property type="entry name" value="NAD(P)-binding Rossmann-like Domain"/>
    <property type="match status" value="2"/>
</dbReference>
<dbReference type="PANTHER" id="PTHR43245:SF51">
    <property type="entry name" value="SHORT CHAIN DEHYDROGENASE_REDUCTASE FAMILY 42E, MEMBER 2"/>
    <property type="match status" value="1"/>
</dbReference>
<feature type="domain" description="3-beta hydroxysteroid dehydrogenase/isomerase" evidence="4">
    <location>
        <begin position="11"/>
        <end position="232"/>
    </location>
</feature>
<dbReference type="AlphaFoldDB" id="A0A0C2YQV0"/>
<dbReference type="PANTHER" id="PTHR43245">
    <property type="entry name" value="BIFUNCTIONAL POLYMYXIN RESISTANCE PROTEIN ARNA"/>
    <property type="match status" value="1"/>
</dbReference>